<dbReference type="PROSITE" id="PS51123">
    <property type="entry name" value="OMPA_2"/>
    <property type="match status" value="1"/>
</dbReference>
<name>A0A857JMK8_9ALTE</name>
<dbReference type="Gene3D" id="3.30.1330.60">
    <property type="entry name" value="OmpA-like domain"/>
    <property type="match status" value="1"/>
</dbReference>
<dbReference type="GO" id="GO:0005509">
    <property type="term" value="F:calcium ion binding"/>
    <property type="evidence" value="ECO:0007669"/>
    <property type="project" value="InterPro"/>
</dbReference>
<dbReference type="InterPro" id="IPR003367">
    <property type="entry name" value="Thrombospondin_3-like_rpt"/>
</dbReference>
<dbReference type="OrthoDB" id="9805832at2"/>
<dbReference type="CDD" id="cd07185">
    <property type="entry name" value="OmpA_C-like"/>
    <property type="match status" value="1"/>
</dbReference>
<evidence type="ECO:0000259" key="4">
    <source>
        <dbReference type="PROSITE" id="PS51123"/>
    </source>
</evidence>
<dbReference type="Pfam" id="PF00691">
    <property type="entry name" value="OmpA"/>
    <property type="match status" value="1"/>
</dbReference>
<evidence type="ECO:0000256" key="1">
    <source>
        <dbReference type="ARBA" id="ARBA00022729"/>
    </source>
</evidence>
<evidence type="ECO:0000256" key="2">
    <source>
        <dbReference type="PROSITE-ProRule" id="PRU00473"/>
    </source>
</evidence>
<dbReference type="Pfam" id="PF02412">
    <property type="entry name" value="TSP_3"/>
    <property type="match status" value="2"/>
</dbReference>
<evidence type="ECO:0000256" key="3">
    <source>
        <dbReference type="SAM" id="SignalP"/>
    </source>
</evidence>
<dbReference type="Gene3D" id="2.40.160.20">
    <property type="match status" value="1"/>
</dbReference>
<proteinExistence type="predicted"/>
<dbReference type="AlphaFoldDB" id="A0A857JMK8"/>
<reference evidence="5 6" key="1">
    <citation type="submission" date="2019-12" db="EMBL/GenBank/DDBJ databases">
        <title>Genome sequencing and assembly of endphytes of Porphyra tenera.</title>
        <authorList>
            <person name="Park J.M."/>
            <person name="Shin R."/>
            <person name="Jo S.H."/>
        </authorList>
    </citation>
    <scope>NUCLEOTIDE SEQUENCE [LARGE SCALE GENOMIC DNA]</scope>
    <source>
        <strain evidence="5 6">GPM4</strain>
    </source>
</reference>
<dbReference type="SUPFAM" id="SSF56925">
    <property type="entry name" value="OMPA-like"/>
    <property type="match status" value="1"/>
</dbReference>
<accession>A0A857JMK8</accession>
<dbReference type="InterPro" id="IPR028974">
    <property type="entry name" value="TSP_type-3_rpt"/>
</dbReference>
<dbReference type="KEGG" id="pmes:FX988_02458"/>
<evidence type="ECO:0000313" key="5">
    <source>
        <dbReference type="EMBL" id="QHJ12207.1"/>
    </source>
</evidence>
<dbReference type="Proteomes" id="UP000464524">
    <property type="component" value="Chromosome"/>
</dbReference>
<dbReference type="EMBL" id="CP047656">
    <property type="protein sequence ID" value="QHJ12207.1"/>
    <property type="molecule type" value="Genomic_DNA"/>
</dbReference>
<feature type="domain" description="OmpA-like" evidence="4">
    <location>
        <begin position="244"/>
        <end position="362"/>
    </location>
</feature>
<dbReference type="GO" id="GO:0016020">
    <property type="term" value="C:membrane"/>
    <property type="evidence" value="ECO:0007669"/>
    <property type="project" value="UniProtKB-UniRule"/>
</dbReference>
<dbReference type="InterPro" id="IPR006665">
    <property type="entry name" value="OmpA-like"/>
</dbReference>
<dbReference type="RefSeq" id="WP_160180132.1">
    <property type="nucleotide sequence ID" value="NZ_CP047656.1"/>
</dbReference>
<keyword evidence="1 3" id="KW-0732">Signal</keyword>
<evidence type="ECO:0000313" key="6">
    <source>
        <dbReference type="Proteomes" id="UP000464524"/>
    </source>
</evidence>
<dbReference type="InterPro" id="IPR050330">
    <property type="entry name" value="Bact_OuterMem_StrucFunc"/>
</dbReference>
<protein>
    <submittedName>
        <fullName evidence="5">Outer membrane porin F</fullName>
    </submittedName>
</protein>
<dbReference type="SUPFAM" id="SSF103088">
    <property type="entry name" value="OmpA-like"/>
    <property type="match status" value="1"/>
</dbReference>
<dbReference type="InterPro" id="IPR036737">
    <property type="entry name" value="OmpA-like_sf"/>
</dbReference>
<gene>
    <name evidence="5" type="ORF">FX988_02458</name>
</gene>
<dbReference type="InterPro" id="IPR011250">
    <property type="entry name" value="OMP/PagP_B-barrel"/>
</dbReference>
<dbReference type="PANTHER" id="PTHR30329">
    <property type="entry name" value="STATOR ELEMENT OF FLAGELLAR MOTOR COMPLEX"/>
    <property type="match status" value="1"/>
</dbReference>
<feature type="chain" id="PRO_5032579423" evidence="3">
    <location>
        <begin position="21"/>
        <end position="368"/>
    </location>
</feature>
<feature type="signal peptide" evidence="3">
    <location>
        <begin position="1"/>
        <end position="20"/>
    </location>
</feature>
<keyword evidence="6" id="KW-1185">Reference proteome</keyword>
<keyword evidence="2" id="KW-0472">Membrane</keyword>
<organism evidence="5 6">
    <name type="scientific">Paraglaciecola mesophila</name>
    <dbReference type="NCBI Taxonomy" id="197222"/>
    <lineage>
        <taxon>Bacteria</taxon>
        <taxon>Pseudomonadati</taxon>
        <taxon>Pseudomonadota</taxon>
        <taxon>Gammaproteobacteria</taxon>
        <taxon>Alteromonadales</taxon>
        <taxon>Alteromonadaceae</taxon>
        <taxon>Paraglaciecola</taxon>
    </lineage>
</organism>
<dbReference type="SUPFAM" id="SSF103647">
    <property type="entry name" value="TSP type-3 repeat"/>
    <property type="match status" value="1"/>
</dbReference>
<sequence length="368" mass="39824">MKKTMTAMGILLAFTSGAFAQSAPVGDKWVGGFGEYYKTDGELDGAPTFYDDGVGFGAELGFRFKPQWAARLEWSHLNIDQTGGLGDESGNRLGVDAMYFLPDDLMYVFAGVKHLDITDSSRLANVGLGKHWNINDKWRVITEIAAYHDFGEAYNDVSAKIGLAYSFGATSAPVTRDSDNDGVNNSMDKCPGTAPGVQVDAMGCALAATAVEADSDNDGVVDSQDKCANTPSSDKVDATGCSIFTEVEVEETLRILFANNSSEIANRANSDIRDFAAFMKRFPSTDTVIEGYASAPGESDYNQWLSEERAKAVRMVLIEDYDIKPARITAVGYGESKLLDAPTAKEANKINRRIVARVSASKREKVTK</sequence>
<dbReference type="GO" id="GO:0007155">
    <property type="term" value="P:cell adhesion"/>
    <property type="evidence" value="ECO:0007669"/>
    <property type="project" value="InterPro"/>
</dbReference>
<dbReference type="PANTHER" id="PTHR30329:SF21">
    <property type="entry name" value="LIPOPROTEIN YIAD-RELATED"/>
    <property type="match status" value="1"/>
</dbReference>